<dbReference type="OrthoDB" id="447516at2759"/>
<dbReference type="InterPro" id="IPR036034">
    <property type="entry name" value="PDZ_sf"/>
</dbReference>
<dbReference type="RefSeq" id="XP_060549727.1">
    <property type="nucleotide sequence ID" value="XM_060693744.1"/>
</dbReference>
<dbReference type="PANTHER" id="PTHR23348:SF42">
    <property type="entry name" value="PERIAXIN"/>
    <property type="match status" value="1"/>
</dbReference>
<organism evidence="5 7">
    <name type="scientific">Pantherophis guttatus</name>
    <name type="common">Corn snake</name>
    <name type="synonym">Elaphe guttata</name>
    <dbReference type="NCBI Taxonomy" id="94885"/>
    <lineage>
        <taxon>Eukaryota</taxon>
        <taxon>Metazoa</taxon>
        <taxon>Chordata</taxon>
        <taxon>Craniata</taxon>
        <taxon>Vertebrata</taxon>
        <taxon>Euteleostomi</taxon>
        <taxon>Lepidosauria</taxon>
        <taxon>Squamata</taxon>
        <taxon>Bifurcata</taxon>
        <taxon>Unidentata</taxon>
        <taxon>Episquamata</taxon>
        <taxon>Toxicofera</taxon>
        <taxon>Serpentes</taxon>
        <taxon>Colubroidea</taxon>
        <taxon>Colubridae</taxon>
        <taxon>Colubrinae</taxon>
        <taxon>Pantherophis</taxon>
    </lineage>
</organism>
<evidence type="ECO:0000313" key="5">
    <source>
        <dbReference type="Proteomes" id="UP001652622"/>
    </source>
</evidence>
<dbReference type="SMART" id="SM00228">
    <property type="entry name" value="PDZ"/>
    <property type="match status" value="1"/>
</dbReference>
<dbReference type="Proteomes" id="UP001652622">
    <property type="component" value="Unplaced"/>
</dbReference>
<dbReference type="OMA" id="EMKLPRM"/>
<dbReference type="InterPro" id="IPR052082">
    <property type="entry name" value="Myelin_sheath_structural"/>
</dbReference>
<evidence type="ECO:0000256" key="3">
    <source>
        <dbReference type="SAM" id="MobiDB-lite"/>
    </source>
</evidence>
<dbReference type="PANTHER" id="PTHR23348">
    <property type="entry name" value="PERIAXIN/AHNAK"/>
    <property type="match status" value="1"/>
</dbReference>
<evidence type="ECO:0000313" key="9">
    <source>
        <dbReference type="RefSeq" id="XP_060549727.1"/>
    </source>
</evidence>
<dbReference type="GO" id="GO:0032287">
    <property type="term" value="P:peripheral nervous system myelin maintenance"/>
    <property type="evidence" value="ECO:0007669"/>
    <property type="project" value="TreeGrafter"/>
</dbReference>
<keyword evidence="5" id="KW-1185">Reference proteome</keyword>
<comment type="subcellular location">
    <subcellularLocation>
        <location evidence="1">Nucleus</location>
    </subcellularLocation>
</comment>
<accession>A0A6P9DFR6</accession>
<dbReference type="GO" id="GO:0005634">
    <property type="term" value="C:nucleus"/>
    <property type="evidence" value="ECO:0007669"/>
    <property type="project" value="UniProtKB-SubCell"/>
</dbReference>
<dbReference type="GO" id="GO:0005737">
    <property type="term" value="C:cytoplasm"/>
    <property type="evidence" value="ECO:0007669"/>
    <property type="project" value="TreeGrafter"/>
</dbReference>
<dbReference type="InterPro" id="IPR001478">
    <property type="entry name" value="PDZ"/>
</dbReference>
<dbReference type="KEGG" id="pgut:117677845"/>
<evidence type="ECO:0000313" key="7">
    <source>
        <dbReference type="RefSeq" id="XP_034294249.1"/>
    </source>
</evidence>
<feature type="region of interest" description="Disordered" evidence="3">
    <location>
        <begin position="1685"/>
        <end position="1772"/>
    </location>
</feature>
<dbReference type="GO" id="GO:0043484">
    <property type="term" value="P:regulation of RNA splicing"/>
    <property type="evidence" value="ECO:0007669"/>
    <property type="project" value="TreeGrafter"/>
</dbReference>
<feature type="region of interest" description="Disordered" evidence="3">
    <location>
        <begin position="880"/>
        <end position="902"/>
    </location>
</feature>
<protein>
    <submittedName>
        <fullName evidence="6 7">Periaxin</fullName>
    </submittedName>
</protein>
<evidence type="ECO:0000313" key="6">
    <source>
        <dbReference type="RefSeq" id="XP_034294248.1"/>
    </source>
</evidence>
<dbReference type="GeneID" id="117677845"/>
<proteinExistence type="predicted"/>
<reference evidence="6 7" key="1">
    <citation type="submission" date="2025-04" db="UniProtKB">
        <authorList>
            <consortium name="RefSeq"/>
        </authorList>
    </citation>
    <scope>IDENTIFICATION</scope>
    <source>
        <tissue evidence="6 7">Blood</tissue>
    </source>
</reference>
<dbReference type="SUPFAM" id="SSF50156">
    <property type="entry name" value="PDZ domain-like"/>
    <property type="match status" value="1"/>
</dbReference>
<dbReference type="Gene3D" id="2.30.42.10">
    <property type="match status" value="1"/>
</dbReference>
<dbReference type="PROSITE" id="PS50106">
    <property type="entry name" value="PDZ"/>
    <property type="match status" value="1"/>
</dbReference>
<dbReference type="RefSeq" id="XP_034294248.1">
    <property type="nucleotide sequence ID" value="XM_034438357.1"/>
</dbReference>
<dbReference type="CTD" id="57716"/>
<gene>
    <name evidence="6 7 8 9" type="primary">PRX</name>
</gene>
<dbReference type="RefSeq" id="XP_034294250.1">
    <property type="nucleotide sequence ID" value="XM_034438359.1"/>
</dbReference>
<evidence type="ECO:0000313" key="8">
    <source>
        <dbReference type="RefSeq" id="XP_034294250.1"/>
    </source>
</evidence>
<evidence type="ECO:0000259" key="4">
    <source>
        <dbReference type="PROSITE" id="PS50106"/>
    </source>
</evidence>
<feature type="domain" description="PDZ" evidence="4">
    <location>
        <begin position="19"/>
        <end position="86"/>
    </location>
</feature>
<name>A0A6P9DFR6_PANGU</name>
<dbReference type="Pfam" id="PF00595">
    <property type="entry name" value="PDZ"/>
    <property type="match status" value="1"/>
</dbReference>
<feature type="compositionally biased region" description="Polar residues" evidence="3">
    <location>
        <begin position="1693"/>
        <end position="1713"/>
    </location>
</feature>
<evidence type="ECO:0000256" key="1">
    <source>
        <dbReference type="ARBA" id="ARBA00004123"/>
    </source>
</evidence>
<dbReference type="RefSeq" id="XP_034294249.1">
    <property type="nucleotide sequence ID" value="XM_034438358.1"/>
</dbReference>
<keyword evidence="2" id="KW-0539">Nucleus</keyword>
<sequence length="1772" mass="189318">MTAQFIAMEKTIEASELLEMVVETEAGAGARGLSVAGGGKEGLFVKDVLKDSPAARVLSLQEGDQLLSARVYFDNIKYEDALQILKCAEPYKISFCLKRVVPSADVSRKPGATVFEVRGPKAKMAKLNIQGLSSLKRKKKKKKKKRMVAQSLQETEAHLAAGKPEVAPVDVEFSFPKFSKLRKARSAGEVAVAEPSPGVSRKLSSLETKRHRLKFPHLKVKEAVAVEARLAMGLPHAGLELKEAGRGGGEGKMFRFTMPFSKTKKPKEEARTKMEMGFQAPQVEFALPKMGAEDESLEASPKGESLAVSESLFGWPKVEAALPKGSAGALETHPGLLQAGLKLPAAEVAAPKVDVDLALPRLECTPEAAPKREGFRIKVPKFGISDEEAELKLPLMKAPALGESQKNVLEDQLRPGGTVPSLGIVAPGVDLELPKGKTGMDSPEILGRVSLVSLPQLGSKAQEGGAGKLPRVEVSLGTPRSSKADKTKGSVIQLPGLEISLREQPLESQEAAGAAGGTQVKLPEVRVPSLDISAPKVQDMHLCKAMGELAAPSGRAKPKEAAEGAGFNLQMPQISLPKFDFPVKAVPSLPPVQVKMLKPEGDPGTKVSLPKVDVSLLAMKVPGVQLPKVPKPELGIFVEKPEVEITAPPAPLSLPSATVPALDIQLPKLGVELDLAKRERDVSKQGPKAQEVTLETLSKDLEVEISLPKCEVGQPELEPVMRSIEGPALAGMIAKFPKVDLAFEKQPSDAEGPKTDLEEAKMKLPNVEIPPISLPELTTESQVKAKISRFALSKFSISGPKVWSKMSPEVLVSGVEGREAADLGTKLKLPKFGISFPKSKWEAEAEDDKLALEGEGEVPKERLGKTTESRMKLPTVEVDIGRPQGMEGWSDGDREGTSPELLGVQFKGPKLSLPSFGGKGKEEEWGALESEGVKLQGNKGGLTGQPEARMLEKDAKASKFRIASFGLMRREVEAKAKKVPGSPKEKPKGPFGKMPQLKLSSLKAQGERRKVHLLAPELDEKVLPQVELPKLAPRAKTGLIPEPESPGFRVQVPSVEIAVPSSKAEGEVTVEKLAGDAAKVEFQQQEGELKRPRAPPIQVSAPTLELDIGFPMAGKEEGILQAAPGTGAKIKLPKVELEKLGKGEEEEAEATVQFLGKEGEKDLEGVAEACALGTKVRLPKVDISFPKTWLSEGELPSAKVDLGLEESEAKFKMPSMGLPKLSTPKVKAPELELDMGLDRGGMISKVTVGTPSVKWPKFGALGSAGDGQGEEDLPRVPQLELKPPKFRGSTDALDSEMGAKEGWLKVPTLLETEAGMGTKESRFRLKLPSFSVSKPEAELSLDTQPLCLPVEEAAPAFRMPQIALPDVGFSGDQEKGEEAKEAGATDLDGGLEGMLKMPKIGITACGTVDTKWGADNTICPSQRGVGGGEPEGKKSVFKVPGLEISAPSLKTHAEYEVGAPHPWQREFLDLEGTGREGWKQTDGHSDAGKRHRVKIPTFGLFLPRVGLEAPMGLVGQEAEAKGGFLTLGRAKEKEGSAGLLAREEESQVKAAKLKLRPPFGVSLSRPKWATELNGEAEEEASSRLKVPKLGFSKAEGAAQLQGERVEVLLQDGASKLGKIPLPQVELLSPSKGAETDPELSLKLVKADEAKEEAHCGATIATALKAAKFKPPRIALSGFKKRNGELAPEAVTAPRSQAGGTSLKTTTKGESSSKFRFPKLALSSRSQEVLEISEHQQDQEGGNFRLPAVAFSAESGPEEGGPPPRKPMEKEAL</sequence>
<evidence type="ECO:0000256" key="2">
    <source>
        <dbReference type="ARBA" id="ARBA00023242"/>
    </source>
</evidence>
<feature type="region of interest" description="Disordered" evidence="3">
    <location>
        <begin position="974"/>
        <end position="996"/>
    </location>
</feature>